<keyword evidence="4" id="KW-1185">Reference proteome</keyword>
<dbReference type="InterPro" id="IPR011613">
    <property type="entry name" value="GH15-like"/>
</dbReference>
<evidence type="ECO:0000313" key="3">
    <source>
        <dbReference type="EMBL" id="OLP61837.1"/>
    </source>
</evidence>
<dbReference type="InterPro" id="IPR012341">
    <property type="entry name" value="6hp_glycosidase-like_sf"/>
</dbReference>
<gene>
    <name evidence="3" type="ORF">BJF93_19300</name>
</gene>
<dbReference type="Pfam" id="PF19291">
    <property type="entry name" value="TREH_N"/>
    <property type="match status" value="1"/>
</dbReference>
<feature type="domain" description="Trehalase-like N-terminal" evidence="2">
    <location>
        <begin position="7"/>
        <end position="156"/>
    </location>
</feature>
<comment type="caution">
    <text evidence="3">The sequence shown here is derived from an EMBL/GenBank/DDBJ whole genome shotgun (WGS) entry which is preliminary data.</text>
</comment>
<dbReference type="Pfam" id="PF00723">
    <property type="entry name" value="Glyco_hydro_15"/>
    <property type="match status" value="1"/>
</dbReference>
<dbReference type="EMBL" id="MKIP01000030">
    <property type="protein sequence ID" value="OLP61837.1"/>
    <property type="molecule type" value="Genomic_DNA"/>
</dbReference>
<dbReference type="AlphaFoldDB" id="A0A1Q9B1F5"/>
<dbReference type="RefSeq" id="WP_075626138.1">
    <property type="nucleotide sequence ID" value="NZ_FOAM01000012.1"/>
</dbReference>
<dbReference type="PANTHER" id="PTHR31616:SF0">
    <property type="entry name" value="GLUCAN 1,4-ALPHA-GLUCOSIDASE"/>
    <property type="match status" value="1"/>
</dbReference>
<dbReference type="SUPFAM" id="SSF48208">
    <property type="entry name" value="Six-hairpin glycosidases"/>
    <property type="match status" value="1"/>
</dbReference>
<dbReference type="PANTHER" id="PTHR31616">
    <property type="entry name" value="TREHALASE"/>
    <property type="match status" value="1"/>
</dbReference>
<name>A0A1Q9B1F5_9HYPH</name>
<dbReference type="InterPro" id="IPR008928">
    <property type="entry name" value="6-hairpin_glycosidase_sf"/>
</dbReference>
<evidence type="ECO:0000313" key="4">
    <source>
        <dbReference type="Proteomes" id="UP000186364"/>
    </source>
</evidence>
<evidence type="ECO:0000259" key="1">
    <source>
        <dbReference type="Pfam" id="PF00723"/>
    </source>
</evidence>
<evidence type="ECO:0000259" key="2">
    <source>
        <dbReference type="Pfam" id="PF19291"/>
    </source>
</evidence>
<reference evidence="3 4" key="1">
    <citation type="submission" date="2016-09" db="EMBL/GenBank/DDBJ databases">
        <title>Rhizobium sp. nov., a novel species isolated from the rice rhizosphere.</title>
        <authorList>
            <person name="Zhao J."/>
            <person name="Zhang X."/>
        </authorList>
    </citation>
    <scope>NUCLEOTIDE SEQUENCE [LARGE SCALE GENOMIC DNA]</scope>
    <source>
        <strain evidence="3 4">1.7048</strain>
    </source>
</reference>
<feature type="domain" description="GH15-like" evidence="1">
    <location>
        <begin position="225"/>
        <end position="538"/>
    </location>
</feature>
<sequence>MVKPNRAISQHGIVGDMETAALIAQDGTLDYLCWPALDSPTVFAELLDAEKGGAFTIAPQLDDSRVLQLYVPETNVLITRWMADGGSAEVMDLMPHPDARIHPGHGARCILRRISVTRGTISFTIRCAPRFDYARAVPDLAAIQSGVEFSARPLTMRLFASVPLGCEDGAAVATFDLSAGQTAWFTLGGDDLVLSDDAMISAEIAETTAAWRGWAAKATYRGRWREQVLRSALALKLLTSREHGSIAAAATFSLPEAIGAGRNWDYRATWIRDASFTVYAFMRLGFLEEARHFGRWAGQRVMASNADHPLRIMYAIDGSEARDEEELTHLAGYANSRPVRIGNGANVQTQLDIFGELMDSVYLSNKYGEAISHNGWQHVSHIVEYVIAHWQQPDAGIWEMRSQPRHFLHSRVMCWVALDRAIRLAKKRSLPAPIVRWAECRDAINADVWENFRHPEHGYFVQEQGGTELDASLLMMPLMRFVSSTDPVWLKTLDAIRDQLCDDGLVYRYRTTDGLNGTEGAFTTCTFWYAECLARAGRADEAQLTLAKGMRYANTLGLFAEEQDVRGQQLGNFPQALTHLAFISAAFFTDRRLDPSHRPNWQP</sequence>
<organism evidence="3 4">
    <name type="scientific">Xaviernesmea oryzae</name>
    <dbReference type="NCBI Taxonomy" id="464029"/>
    <lineage>
        <taxon>Bacteria</taxon>
        <taxon>Pseudomonadati</taxon>
        <taxon>Pseudomonadota</taxon>
        <taxon>Alphaproteobacteria</taxon>
        <taxon>Hyphomicrobiales</taxon>
        <taxon>Rhizobiaceae</taxon>
        <taxon>Rhizobium/Agrobacterium group</taxon>
        <taxon>Xaviernesmea</taxon>
    </lineage>
</organism>
<dbReference type="GO" id="GO:0005975">
    <property type="term" value="P:carbohydrate metabolic process"/>
    <property type="evidence" value="ECO:0007669"/>
    <property type="project" value="InterPro"/>
</dbReference>
<dbReference type="Gene3D" id="1.50.10.10">
    <property type="match status" value="1"/>
</dbReference>
<protein>
    <submittedName>
        <fullName evidence="3">Glucoamylase</fullName>
    </submittedName>
</protein>
<dbReference type="GO" id="GO:0004553">
    <property type="term" value="F:hydrolase activity, hydrolyzing O-glycosyl compounds"/>
    <property type="evidence" value="ECO:0007669"/>
    <property type="project" value="TreeGrafter"/>
</dbReference>
<dbReference type="OrthoDB" id="3902805at2"/>
<proteinExistence type="predicted"/>
<dbReference type="Proteomes" id="UP000186364">
    <property type="component" value="Unassembled WGS sequence"/>
</dbReference>
<dbReference type="InterPro" id="IPR045582">
    <property type="entry name" value="Trehalase-like_N"/>
</dbReference>
<accession>A0A1Q9B1F5</accession>